<dbReference type="Proteomes" id="UP001589683">
    <property type="component" value="Unassembled WGS sequence"/>
</dbReference>
<dbReference type="CDD" id="cd08432">
    <property type="entry name" value="PBP2_GcdR_TrpI_HvrB_AmpR_like"/>
    <property type="match status" value="1"/>
</dbReference>
<dbReference type="InterPro" id="IPR000847">
    <property type="entry name" value="LysR_HTH_N"/>
</dbReference>
<protein>
    <submittedName>
        <fullName evidence="6">LysR substrate-binding domain-containing protein</fullName>
    </submittedName>
</protein>
<sequence>MNAVKAFEAVVRSGNMARASEELGVSPSAVSHQVKSLETWFDQPLFDRQGRDLVLNEAGRQFFDLVRPAFEQLRIAADRLIDPPIGRVKVIVCPSLASIWLAPRLDKFTEQHSDIDIELHCRRETVDLNETDFDCALRYCATVPDNHVGNVLMTEDIFPVCSPELAAEGLGTLDDLKHHTLLHDILGETGVAACNWSSWFSEVGMPQLIPGRGHGFSDSNIMYEAACRGVGVALGRSVLVADYIRRGRLVRPFDVTMQSSYSWHFLSTPQKIAKRPLITFRDWLIGLCQNKPACDE</sequence>
<dbReference type="EMBL" id="JBHMEA010000016">
    <property type="protein sequence ID" value="MFB9231244.1"/>
    <property type="molecule type" value="Genomic_DNA"/>
</dbReference>
<keyword evidence="4" id="KW-0804">Transcription</keyword>
<dbReference type="InterPro" id="IPR036388">
    <property type="entry name" value="WH-like_DNA-bd_sf"/>
</dbReference>
<reference evidence="6 7" key="1">
    <citation type="submission" date="2024-09" db="EMBL/GenBank/DDBJ databases">
        <authorList>
            <person name="Sun Q."/>
            <person name="Mori K."/>
        </authorList>
    </citation>
    <scope>NUCLEOTIDE SEQUENCE [LARGE SCALE GENOMIC DNA]</scope>
    <source>
        <strain evidence="6 7">CECT 8726</strain>
    </source>
</reference>
<dbReference type="SUPFAM" id="SSF46785">
    <property type="entry name" value="Winged helix' DNA-binding domain"/>
    <property type="match status" value="1"/>
</dbReference>
<dbReference type="InterPro" id="IPR005119">
    <property type="entry name" value="LysR_subst-bd"/>
</dbReference>
<dbReference type="InterPro" id="IPR058163">
    <property type="entry name" value="LysR-type_TF_proteobact-type"/>
</dbReference>
<organism evidence="6 7">
    <name type="scientific">Pseudohalocynthiibacter aestuariivivens</name>
    <dbReference type="NCBI Taxonomy" id="1591409"/>
    <lineage>
        <taxon>Bacteria</taxon>
        <taxon>Pseudomonadati</taxon>
        <taxon>Pseudomonadota</taxon>
        <taxon>Alphaproteobacteria</taxon>
        <taxon>Rhodobacterales</taxon>
        <taxon>Paracoccaceae</taxon>
        <taxon>Pseudohalocynthiibacter</taxon>
    </lineage>
</organism>
<gene>
    <name evidence="6" type="ORF">ACFFUT_05530</name>
</gene>
<proteinExistence type="inferred from homology"/>
<evidence type="ECO:0000256" key="4">
    <source>
        <dbReference type="ARBA" id="ARBA00023163"/>
    </source>
</evidence>
<comment type="caution">
    <text evidence="6">The sequence shown here is derived from an EMBL/GenBank/DDBJ whole genome shotgun (WGS) entry which is preliminary data.</text>
</comment>
<comment type="similarity">
    <text evidence="1">Belongs to the LysR transcriptional regulatory family.</text>
</comment>
<dbReference type="Gene3D" id="3.40.190.10">
    <property type="entry name" value="Periplasmic binding protein-like II"/>
    <property type="match status" value="2"/>
</dbReference>
<dbReference type="SUPFAM" id="SSF53850">
    <property type="entry name" value="Periplasmic binding protein-like II"/>
    <property type="match status" value="1"/>
</dbReference>
<dbReference type="RefSeq" id="WP_213888980.1">
    <property type="nucleotide sequence ID" value="NZ_JAGFNU010000005.1"/>
</dbReference>
<keyword evidence="7" id="KW-1185">Reference proteome</keyword>
<evidence type="ECO:0000256" key="3">
    <source>
        <dbReference type="ARBA" id="ARBA00023125"/>
    </source>
</evidence>
<name>A0ABV5JCQ3_9RHOB</name>
<dbReference type="Pfam" id="PF00126">
    <property type="entry name" value="HTH_1"/>
    <property type="match status" value="1"/>
</dbReference>
<dbReference type="PANTHER" id="PTHR30537">
    <property type="entry name" value="HTH-TYPE TRANSCRIPTIONAL REGULATOR"/>
    <property type="match status" value="1"/>
</dbReference>
<dbReference type="InterPro" id="IPR036390">
    <property type="entry name" value="WH_DNA-bd_sf"/>
</dbReference>
<keyword evidence="2" id="KW-0805">Transcription regulation</keyword>
<evidence type="ECO:0000313" key="6">
    <source>
        <dbReference type="EMBL" id="MFB9231244.1"/>
    </source>
</evidence>
<keyword evidence="3" id="KW-0238">DNA-binding</keyword>
<feature type="domain" description="HTH lysR-type" evidence="5">
    <location>
        <begin position="1"/>
        <end position="56"/>
    </location>
</feature>
<evidence type="ECO:0000256" key="1">
    <source>
        <dbReference type="ARBA" id="ARBA00009437"/>
    </source>
</evidence>
<evidence type="ECO:0000259" key="5">
    <source>
        <dbReference type="PROSITE" id="PS50931"/>
    </source>
</evidence>
<dbReference type="PROSITE" id="PS50931">
    <property type="entry name" value="HTH_LYSR"/>
    <property type="match status" value="1"/>
</dbReference>
<dbReference type="Gene3D" id="1.10.10.10">
    <property type="entry name" value="Winged helix-like DNA-binding domain superfamily/Winged helix DNA-binding domain"/>
    <property type="match status" value="1"/>
</dbReference>
<dbReference type="Pfam" id="PF03466">
    <property type="entry name" value="LysR_substrate"/>
    <property type="match status" value="1"/>
</dbReference>
<evidence type="ECO:0000313" key="7">
    <source>
        <dbReference type="Proteomes" id="UP001589683"/>
    </source>
</evidence>
<evidence type="ECO:0000256" key="2">
    <source>
        <dbReference type="ARBA" id="ARBA00023015"/>
    </source>
</evidence>
<accession>A0ABV5JCQ3</accession>
<dbReference type="PANTHER" id="PTHR30537:SF26">
    <property type="entry name" value="GLYCINE CLEAVAGE SYSTEM TRANSCRIPTIONAL ACTIVATOR"/>
    <property type="match status" value="1"/>
</dbReference>